<accession>A0A1Y1HQY0</accession>
<gene>
    <name evidence="2" type="ORF">KFL_000550230</name>
</gene>
<evidence type="ECO:0000313" key="3">
    <source>
        <dbReference type="Proteomes" id="UP000054558"/>
    </source>
</evidence>
<evidence type="ECO:0000313" key="2">
    <source>
        <dbReference type="EMBL" id="GAQ80493.1"/>
    </source>
</evidence>
<reference evidence="2 3" key="1">
    <citation type="journal article" date="2014" name="Nat. Commun.">
        <title>Klebsormidium flaccidum genome reveals primary factors for plant terrestrial adaptation.</title>
        <authorList>
            <person name="Hori K."/>
            <person name="Maruyama F."/>
            <person name="Fujisawa T."/>
            <person name="Togashi T."/>
            <person name="Yamamoto N."/>
            <person name="Seo M."/>
            <person name="Sato S."/>
            <person name="Yamada T."/>
            <person name="Mori H."/>
            <person name="Tajima N."/>
            <person name="Moriyama T."/>
            <person name="Ikeuchi M."/>
            <person name="Watanabe M."/>
            <person name="Wada H."/>
            <person name="Kobayashi K."/>
            <person name="Saito M."/>
            <person name="Masuda T."/>
            <person name="Sasaki-Sekimoto Y."/>
            <person name="Mashiguchi K."/>
            <person name="Awai K."/>
            <person name="Shimojima M."/>
            <person name="Masuda S."/>
            <person name="Iwai M."/>
            <person name="Nobusawa T."/>
            <person name="Narise T."/>
            <person name="Kondo S."/>
            <person name="Saito H."/>
            <person name="Sato R."/>
            <person name="Murakawa M."/>
            <person name="Ihara Y."/>
            <person name="Oshima-Yamada Y."/>
            <person name="Ohtaka K."/>
            <person name="Satoh M."/>
            <person name="Sonobe K."/>
            <person name="Ishii M."/>
            <person name="Ohtani R."/>
            <person name="Kanamori-Sato M."/>
            <person name="Honoki R."/>
            <person name="Miyazaki D."/>
            <person name="Mochizuki H."/>
            <person name="Umetsu J."/>
            <person name="Higashi K."/>
            <person name="Shibata D."/>
            <person name="Kamiya Y."/>
            <person name="Sato N."/>
            <person name="Nakamura Y."/>
            <person name="Tabata S."/>
            <person name="Ida S."/>
            <person name="Kurokawa K."/>
            <person name="Ohta H."/>
        </authorList>
    </citation>
    <scope>NUCLEOTIDE SEQUENCE [LARGE SCALE GENOMIC DNA]</scope>
    <source>
        <strain evidence="2 3">NIES-2285</strain>
    </source>
</reference>
<protein>
    <submittedName>
        <fullName evidence="2">Uncharacterized protein</fullName>
    </submittedName>
</protein>
<name>A0A1Y1HQY0_KLENI</name>
<keyword evidence="3" id="KW-1185">Reference proteome</keyword>
<feature type="region of interest" description="Disordered" evidence="1">
    <location>
        <begin position="400"/>
        <end position="420"/>
    </location>
</feature>
<dbReference type="EMBL" id="DF237004">
    <property type="protein sequence ID" value="GAQ80493.1"/>
    <property type="molecule type" value="Genomic_DNA"/>
</dbReference>
<feature type="region of interest" description="Disordered" evidence="1">
    <location>
        <begin position="162"/>
        <end position="190"/>
    </location>
</feature>
<dbReference type="Proteomes" id="UP000054558">
    <property type="component" value="Unassembled WGS sequence"/>
</dbReference>
<evidence type="ECO:0000256" key="1">
    <source>
        <dbReference type="SAM" id="MobiDB-lite"/>
    </source>
</evidence>
<organism evidence="2 3">
    <name type="scientific">Klebsormidium nitens</name>
    <name type="common">Green alga</name>
    <name type="synonym">Ulothrix nitens</name>
    <dbReference type="NCBI Taxonomy" id="105231"/>
    <lineage>
        <taxon>Eukaryota</taxon>
        <taxon>Viridiplantae</taxon>
        <taxon>Streptophyta</taxon>
        <taxon>Klebsormidiophyceae</taxon>
        <taxon>Klebsormidiales</taxon>
        <taxon>Klebsormidiaceae</taxon>
        <taxon>Klebsormidium</taxon>
    </lineage>
</organism>
<feature type="compositionally biased region" description="Polar residues" evidence="1">
    <location>
        <begin position="163"/>
        <end position="177"/>
    </location>
</feature>
<dbReference type="AlphaFoldDB" id="A0A1Y1HQY0"/>
<sequence>MLQILQSPTANDTGQLNSLLATLQLALSCKELRASCPFSDPDSFVWQATVQTLAPGAACSRLFWRANRQKLGSFLSILHEAQPAAAQKAKESWLDCLKSVLLLEGSAWKPLPLVDGSAAPSDWTLKDDVREATFYEIEFCCAILVAAELRIPFRSSRAHLPTGNGTAQLPGTASRASSPAEESGKPTAQGADRQELVDVIAWAYSLAHAVSAHQLEGQQRLEAMFVHVMDVYVIPGLVLLLAQREPPANRAAAEAILHSVRARACALGCALSAVFSYLDVGGGSAAFSSWAQPGLKPHSGLFPLFAALLVERFPGSVLARGVFSDAKPADGLSRSLEWATGGSATALVATVLQAICREHSHDFSGRLALSNTQPLLVFSQLFKQKADAVLGAAGWPGTCPGVRSSSGGPDGSGTAGTEDGLSNELLPMAAHIRVWSDETQSFKTASLPGLCVHESAFLLRTQEAVRMSVLASDSSPRKSKDTHDSLGKVRGFDMLHKLTGSLPLLGSRLRVAGVCDLLHAPGLLG</sequence>
<proteinExistence type="predicted"/>